<evidence type="ECO:0000313" key="3">
    <source>
        <dbReference type="Proteomes" id="UP001162131"/>
    </source>
</evidence>
<evidence type="ECO:0000313" key="2">
    <source>
        <dbReference type="EMBL" id="CAG9315088.1"/>
    </source>
</evidence>
<gene>
    <name evidence="2" type="ORF">BSTOLATCC_MIC12863</name>
</gene>
<feature type="transmembrane region" description="Helical" evidence="1">
    <location>
        <begin position="44"/>
        <end position="61"/>
    </location>
</feature>
<dbReference type="Proteomes" id="UP001162131">
    <property type="component" value="Unassembled WGS sequence"/>
</dbReference>
<keyword evidence="1" id="KW-1133">Transmembrane helix</keyword>
<evidence type="ECO:0000256" key="1">
    <source>
        <dbReference type="SAM" id="Phobius"/>
    </source>
</evidence>
<keyword evidence="1" id="KW-0812">Transmembrane</keyword>
<comment type="caution">
    <text evidence="2">The sequence shown here is derived from an EMBL/GenBank/DDBJ whole genome shotgun (WGS) entry which is preliminary data.</text>
</comment>
<organism evidence="2 3">
    <name type="scientific">Blepharisma stoltei</name>
    <dbReference type="NCBI Taxonomy" id="1481888"/>
    <lineage>
        <taxon>Eukaryota</taxon>
        <taxon>Sar</taxon>
        <taxon>Alveolata</taxon>
        <taxon>Ciliophora</taxon>
        <taxon>Postciliodesmatophora</taxon>
        <taxon>Heterotrichea</taxon>
        <taxon>Heterotrichida</taxon>
        <taxon>Blepharismidae</taxon>
        <taxon>Blepharisma</taxon>
    </lineage>
</organism>
<name>A0AAU9INK4_9CILI</name>
<sequence>MISEYLIGIVLLIAGSFFQEFAYFRKSVISLSSTRDCSTSRATLLLIFTIGLSLEITSLALIPLSTYILFGCAHLICFKLNLISDENRNHSSAEYTGTALMTLGLIVEYMFGARQEEIVDIDEFNNIINGSYFLWMCGSLTLNLTMRRLGFYQGKVLLETSIPAQIAAFGYGGLKICMYSIEMYISGYEFSIYLFIFSVFVITISLSSVSIFLWYYSKQYDLVVVLGGYYLWLICYALPLGVLVVSGGVHYDFKTLCSLTVSTSLVTLGGILHTYYRMEYLQNFKMNKDVVPPPKPSGALKKEQSEDTENIELTIEDENLMDSEIVDEDSLINNIKNI</sequence>
<dbReference type="AlphaFoldDB" id="A0AAU9INK4"/>
<keyword evidence="1" id="KW-0472">Membrane</keyword>
<accession>A0AAU9INK4</accession>
<reference evidence="2" key="1">
    <citation type="submission" date="2021-09" db="EMBL/GenBank/DDBJ databases">
        <authorList>
            <consortium name="AG Swart"/>
            <person name="Singh M."/>
            <person name="Singh A."/>
            <person name="Seah K."/>
            <person name="Emmerich C."/>
        </authorList>
    </citation>
    <scope>NUCLEOTIDE SEQUENCE</scope>
    <source>
        <strain evidence="2">ATCC30299</strain>
    </source>
</reference>
<feature type="transmembrane region" description="Helical" evidence="1">
    <location>
        <begin position="253"/>
        <end position="276"/>
    </location>
</feature>
<feature type="transmembrane region" description="Helical" evidence="1">
    <location>
        <begin position="132"/>
        <end position="150"/>
    </location>
</feature>
<feature type="transmembrane region" description="Helical" evidence="1">
    <location>
        <begin position="193"/>
        <end position="215"/>
    </location>
</feature>
<keyword evidence="3" id="KW-1185">Reference proteome</keyword>
<feature type="transmembrane region" description="Helical" evidence="1">
    <location>
        <begin position="222"/>
        <end position="247"/>
    </location>
</feature>
<protein>
    <submittedName>
        <fullName evidence="2">Uncharacterized protein</fullName>
    </submittedName>
</protein>
<feature type="transmembrane region" description="Helical" evidence="1">
    <location>
        <begin position="95"/>
        <end position="112"/>
    </location>
</feature>
<proteinExistence type="predicted"/>
<dbReference type="EMBL" id="CAJZBQ010000013">
    <property type="protein sequence ID" value="CAG9315088.1"/>
    <property type="molecule type" value="Genomic_DNA"/>
</dbReference>
<feature type="transmembrane region" description="Helical" evidence="1">
    <location>
        <begin position="6"/>
        <end position="24"/>
    </location>
</feature>